<protein>
    <submittedName>
        <fullName evidence="2">Putative membrane protein</fullName>
    </submittedName>
</protein>
<reference evidence="2 3" key="1">
    <citation type="submission" date="2014-04" db="EMBL/GenBank/DDBJ databases">
        <authorList>
            <person name="Sears C."/>
            <person name="Carroll K."/>
            <person name="Sack B.R."/>
            <person name="Qadri F."/>
            <person name="Myers L.L."/>
            <person name="Chung G.-T."/>
            <person name="Escheverria P."/>
            <person name="Fraser C.M."/>
            <person name="Sadzewicz L."/>
            <person name="Shefchek K.A."/>
            <person name="Tallon L."/>
            <person name="Das S.P."/>
            <person name="Daugherty S."/>
            <person name="Mongodin E.F."/>
        </authorList>
    </citation>
    <scope>NUCLEOTIDE SEQUENCE [LARGE SCALE GENOMIC DNA]</scope>
    <source>
        <strain evidence="2 3">3975 RP4</strain>
    </source>
</reference>
<organism evidence="2 3">
    <name type="scientific">Phocaeicola vulgatus str. 3975 RP4</name>
    <dbReference type="NCBI Taxonomy" id="1339352"/>
    <lineage>
        <taxon>Bacteria</taxon>
        <taxon>Pseudomonadati</taxon>
        <taxon>Bacteroidota</taxon>
        <taxon>Bacteroidia</taxon>
        <taxon>Bacteroidales</taxon>
        <taxon>Bacteroidaceae</taxon>
        <taxon>Phocaeicola</taxon>
    </lineage>
</organism>
<evidence type="ECO:0000256" key="1">
    <source>
        <dbReference type="SAM" id="Phobius"/>
    </source>
</evidence>
<sequence length="39" mass="4395">MTILAFTGLVLSYGNALFSLLFLVWFIFALMDGRKVGIR</sequence>
<dbReference type="AlphaFoldDB" id="A0A069SJM2"/>
<comment type="caution">
    <text evidence="2">The sequence shown here is derived from an EMBL/GenBank/DDBJ whole genome shotgun (WGS) entry which is preliminary data.</text>
</comment>
<evidence type="ECO:0000313" key="2">
    <source>
        <dbReference type="EMBL" id="KDS54897.1"/>
    </source>
</evidence>
<keyword evidence="1" id="KW-0812">Transmembrane</keyword>
<dbReference type="Proteomes" id="UP000027661">
    <property type="component" value="Unassembled WGS sequence"/>
</dbReference>
<dbReference type="PATRIC" id="fig|1339352.3.peg.1533"/>
<feature type="transmembrane region" description="Helical" evidence="1">
    <location>
        <begin position="12"/>
        <end position="31"/>
    </location>
</feature>
<name>A0A069SJM2_PHOVU</name>
<accession>A0A069SJM2</accession>
<gene>
    <name evidence="2" type="ORF">M099_1580</name>
</gene>
<keyword evidence="1" id="KW-0472">Membrane</keyword>
<evidence type="ECO:0000313" key="3">
    <source>
        <dbReference type="Proteomes" id="UP000027661"/>
    </source>
</evidence>
<keyword evidence="1" id="KW-1133">Transmembrane helix</keyword>
<proteinExistence type="predicted"/>
<dbReference type="EMBL" id="JNHM01000019">
    <property type="protein sequence ID" value="KDS54897.1"/>
    <property type="molecule type" value="Genomic_DNA"/>
</dbReference>